<dbReference type="SUPFAM" id="SSF51197">
    <property type="entry name" value="Clavaminate synthase-like"/>
    <property type="match status" value="1"/>
</dbReference>
<keyword evidence="3 6" id="KW-0479">Metal-binding</keyword>
<dbReference type="InterPro" id="IPR027443">
    <property type="entry name" value="IPNS-like_sf"/>
</dbReference>
<dbReference type="PANTHER" id="PTHR10209">
    <property type="entry name" value="OXIDOREDUCTASE, 2OG-FE II OXYGENASE FAMILY PROTEIN"/>
    <property type="match status" value="1"/>
</dbReference>
<dbReference type="Proteomes" id="UP000290289">
    <property type="component" value="Chromosome 14"/>
</dbReference>
<sequence length="406" mass="45710">MAAKIDATLGSYDRMKEVKEFDESKMGVKGLSDSGIMTIPHIFVHDPQTLANLKPSSKNTTTTIPIIDLSNINSPAHRHKIVDQVKSAAKTFGFFHVINHGVPVSVLDETVNTVKAFHEQSYEDRAKYYKRNEGKGVMYATNTDLYRTSAASWCDSLQVWMAPERSKAEEIPEVCREGVVAWDLHATKVADDVLELLSEGLGLERRRFKELTFSEQRLLVGHCYPYCPQPDRTVGIKAHTDGSILTVLLRNHVPGLQVKHENEWLDVEPVPGGLIINAGDMLQIISNGEYKSVEHRVLANSWKEARISIVIFFGLTKWREGGYYGPLPELLSPEKPPIYRDFTEQELQENFYSKGLDSKSLVEVDLGFENIILSPLVRNCTNFRNISKELACLRKHSSNINGLKIA</sequence>
<evidence type="ECO:0000259" key="7">
    <source>
        <dbReference type="PROSITE" id="PS51471"/>
    </source>
</evidence>
<evidence type="ECO:0000256" key="1">
    <source>
        <dbReference type="ARBA" id="ARBA00001962"/>
    </source>
</evidence>
<evidence type="ECO:0000256" key="6">
    <source>
        <dbReference type="RuleBase" id="RU003682"/>
    </source>
</evidence>
<dbReference type="PROSITE" id="PS51471">
    <property type="entry name" value="FE2OG_OXY"/>
    <property type="match status" value="1"/>
</dbReference>
<dbReference type="InterPro" id="IPR044861">
    <property type="entry name" value="IPNS-like_FE2OG_OXY"/>
</dbReference>
<comment type="similarity">
    <text evidence="2 6">Belongs to the iron/ascorbate-dependent oxidoreductase family.</text>
</comment>
<keyword evidence="5 6" id="KW-0408">Iron</keyword>
<evidence type="ECO:0000256" key="2">
    <source>
        <dbReference type="ARBA" id="ARBA00008056"/>
    </source>
</evidence>
<evidence type="ECO:0000256" key="5">
    <source>
        <dbReference type="ARBA" id="ARBA00023004"/>
    </source>
</evidence>
<dbReference type="GO" id="GO:0046872">
    <property type="term" value="F:metal ion binding"/>
    <property type="evidence" value="ECO:0007669"/>
    <property type="project" value="UniProtKB-KW"/>
</dbReference>
<reference evidence="8 9" key="1">
    <citation type="submission" date="2018-10" db="EMBL/GenBank/DDBJ databases">
        <title>A high-quality apple genome assembly.</title>
        <authorList>
            <person name="Hu J."/>
        </authorList>
    </citation>
    <scope>NUCLEOTIDE SEQUENCE [LARGE SCALE GENOMIC DNA]</scope>
    <source>
        <strain evidence="9">cv. HFTH1</strain>
        <tissue evidence="8">Young leaf</tissue>
    </source>
</reference>
<gene>
    <name evidence="8" type="ORF">DVH24_019214</name>
</gene>
<dbReference type="FunFam" id="2.60.120.330:FF:000005">
    <property type="entry name" value="1-aminocyclopropane-1-carboxylate oxidase homolog 1"/>
    <property type="match status" value="1"/>
</dbReference>
<name>A0A498HY57_MALDO</name>
<protein>
    <recommendedName>
        <fullName evidence="7">Fe2OG dioxygenase domain-containing protein</fullName>
    </recommendedName>
</protein>
<evidence type="ECO:0000313" key="8">
    <source>
        <dbReference type="EMBL" id="RXH76326.1"/>
    </source>
</evidence>
<dbReference type="AlphaFoldDB" id="A0A498HY57"/>
<keyword evidence="4 6" id="KW-0560">Oxidoreductase</keyword>
<evidence type="ECO:0000313" key="9">
    <source>
        <dbReference type="Proteomes" id="UP000290289"/>
    </source>
</evidence>
<dbReference type="Gene3D" id="2.60.120.330">
    <property type="entry name" value="B-lactam Antibiotic, Isopenicillin N Synthase, Chain"/>
    <property type="match status" value="1"/>
</dbReference>
<evidence type="ECO:0000256" key="4">
    <source>
        <dbReference type="ARBA" id="ARBA00023002"/>
    </source>
</evidence>
<dbReference type="GO" id="GO:0051213">
    <property type="term" value="F:dioxygenase activity"/>
    <property type="evidence" value="ECO:0007669"/>
    <property type="project" value="UniProtKB-ARBA"/>
</dbReference>
<evidence type="ECO:0000256" key="3">
    <source>
        <dbReference type="ARBA" id="ARBA00022723"/>
    </source>
</evidence>
<dbReference type="EMBL" id="RDQH01000340">
    <property type="protein sequence ID" value="RXH76326.1"/>
    <property type="molecule type" value="Genomic_DNA"/>
</dbReference>
<accession>A0A498HY57</accession>
<dbReference type="Pfam" id="PF03171">
    <property type="entry name" value="2OG-FeII_Oxy"/>
    <property type="match status" value="1"/>
</dbReference>
<dbReference type="Pfam" id="PF14226">
    <property type="entry name" value="DIOX_N"/>
    <property type="match status" value="1"/>
</dbReference>
<comment type="cofactor">
    <cofactor evidence="1">
        <name>Fe cation</name>
        <dbReference type="ChEBI" id="CHEBI:24875"/>
    </cofactor>
</comment>
<keyword evidence="9" id="KW-1185">Reference proteome</keyword>
<dbReference type="InterPro" id="IPR005123">
    <property type="entry name" value="Oxoglu/Fe-dep_dioxygenase_dom"/>
</dbReference>
<feature type="domain" description="Fe2OG dioxygenase" evidence="7">
    <location>
        <begin position="214"/>
        <end position="315"/>
    </location>
</feature>
<comment type="caution">
    <text evidence="8">The sequence shown here is derived from an EMBL/GenBank/DDBJ whole genome shotgun (WGS) entry which is preliminary data.</text>
</comment>
<organism evidence="8 9">
    <name type="scientific">Malus domestica</name>
    <name type="common">Apple</name>
    <name type="synonym">Pyrus malus</name>
    <dbReference type="NCBI Taxonomy" id="3750"/>
    <lineage>
        <taxon>Eukaryota</taxon>
        <taxon>Viridiplantae</taxon>
        <taxon>Streptophyta</taxon>
        <taxon>Embryophyta</taxon>
        <taxon>Tracheophyta</taxon>
        <taxon>Spermatophyta</taxon>
        <taxon>Magnoliopsida</taxon>
        <taxon>eudicotyledons</taxon>
        <taxon>Gunneridae</taxon>
        <taxon>Pentapetalae</taxon>
        <taxon>rosids</taxon>
        <taxon>fabids</taxon>
        <taxon>Rosales</taxon>
        <taxon>Rosaceae</taxon>
        <taxon>Amygdaloideae</taxon>
        <taxon>Maleae</taxon>
        <taxon>Malus</taxon>
    </lineage>
</organism>
<proteinExistence type="inferred from homology"/>
<dbReference type="InterPro" id="IPR026992">
    <property type="entry name" value="DIOX_N"/>
</dbReference>
<dbReference type="PANTHER" id="PTHR10209:SF546">
    <property type="entry name" value="1-AMINOCYCLOPROPANE-1-CARBOXYLATE OXIDASE HOMOLOG 4-LIKE"/>
    <property type="match status" value="1"/>
</dbReference>